<name>A0AAD3DZ41_9CHLO</name>
<dbReference type="EMBL" id="BMAR01000040">
    <property type="protein sequence ID" value="GFR50684.1"/>
    <property type="molecule type" value="Genomic_DNA"/>
</dbReference>
<feature type="region of interest" description="Disordered" evidence="1">
    <location>
        <begin position="1038"/>
        <end position="1066"/>
    </location>
</feature>
<feature type="region of interest" description="Disordered" evidence="1">
    <location>
        <begin position="344"/>
        <end position="376"/>
    </location>
</feature>
<feature type="region of interest" description="Disordered" evidence="1">
    <location>
        <begin position="402"/>
        <end position="450"/>
    </location>
</feature>
<feature type="compositionally biased region" description="Pro residues" evidence="1">
    <location>
        <begin position="1163"/>
        <end position="1175"/>
    </location>
</feature>
<reference evidence="2 3" key="1">
    <citation type="journal article" date="2021" name="Sci. Rep.">
        <title>Genome sequencing of the multicellular alga Astrephomene provides insights into convergent evolution of germ-soma differentiation.</title>
        <authorList>
            <person name="Yamashita S."/>
            <person name="Yamamoto K."/>
            <person name="Matsuzaki R."/>
            <person name="Suzuki S."/>
            <person name="Yamaguchi H."/>
            <person name="Hirooka S."/>
            <person name="Minakuchi Y."/>
            <person name="Miyagishima S."/>
            <person name="Kawachi M."/>
            <person name="Toyoda A."/>
            <person name="Nozaki H."/>
        </authorList>
    </citation>
    <scope>NUCLEOTIDE SEQUENCE [LARGE SCALE GENOMIC DNA]</scope>
    <source>
        <strain evidence="2 3">NIES-4017</strain>
    </source>
</reference>
<feature type="compositionally biased region" description="Basic residues" evidence="1">
    <location>
        <begin position="689"/>
        <end position="711"/>
    </location>
</feature>
<feature type="region of interest" description="Disordered" evidence="1">
    <location>
        <begin position="678"/>
        <end position="719"/>
    </location>
</feature>
<feature type="compositionally biased region" description="Pro residues" evidence="1">
    <location>
        <begin position="1091"/>
        <end position="1100"/>
    </location>
</feature>
<gene>
    <name evidence="2" type="ORF">Agub_g12936</name>
</gene>
<feature type="region of interest" description="Disordered" evidence="1">
    <location>
        <begin position="1080"/>
        <end position="1230"/>
    </location>
</feature>
<feature type="region of interest" description="Disordered" evidence="1">
    <location>
        <begin position="828"/>
        <end position="852"/>
    </location>
</feature>
<sequence>PASPAPPESDDDEEPPAWPSELSSLLTARRLQQQQLLQQQQQGPGQMSGLQQLSQTQGSLQGPPSSPASPHTPHSLFETLQASRPEAASPVWLFPGVSRPVTGETVATALAWVNDLLADPGKLVAWAQPISRIHELMVELSWTPKAPGCRRAAVLLCQRLPAREPTQSEGILPFITPAGTAAPSRAVSRAISRNVSRAASRRIRSRAVSRNNTLGRAGTAAGTTSGGSGAGGGGVRVPSRLSVAGVEGEETLGRLSPSSPIGLRQTSSITLGAEPHVAFGEAATGAPASVAAAAGTAAVSSSSPPPSPAALTPEATFGETAAAAVLGGGGSDGTIRAPEESALLLSPAAPEHRPRSSLTRSGQGRSGGAGGGGAAAAAAAGLTGNNSSTDGVRWSYSVASRRPAAESAAQSDSDLEGQPRSRTSPQSRSNDGVAPGAEEEDEEWSTVAGPEPPDLGFPIFVVVHELPPLPTTSFPPGSPAAAAVNGPNYLLACHLYQKHLEGLMYEQAREEMEQLPMSYFERLADMYGGFTQVVESPSEIGAALVLATSCAVSGRYLRQLRLVARGSLLRDQHPAKLPPALPLGEPLSLLVRLSRMQPGAALVLHGVWPSGKPAHVEVSVDPRSRTAGQLLTVLCALSEVSELFNELPPLGKPRNGREHNPAANAALIAALAAAASSNAANGTNGPTGHHGHHGTHHHHGPGHHGHHHHGRQSQSNSQLQLVAPAAAAFAAAWASSKQLAARKRATQRSLAFNLVTPFTAMALISMTLSGNRGLIVHTLQTTTSRPSDYRQGHFMWPAPIMAVMAAAAKEAAAAAAQLVAAAAAANGAASGAPNDPKQPGATSSGGAAAAGLGSTTASGALSTKTSQQLQLTAPQQQQPYEFSAELAAAMAMMAGGGGGGGVAALTPPVVAPPPPPPPASSARERYRLHPHGGKEQADAAEPPPLPPQPPEAAILAALVRAVISSEGEGSGSEASDPQQLQQQQQQQQTQLGSPLLAGSRRGSGRAGSSRSGSARRRRMLLELSGMLVAVQQGSAASAQQAASGRASSAEPHDLHPGSSTTATGAAAGAAAVPAGVLHLNRTDGASSTTPPAAPSPPPSPAMRTSFTQAPPPPAIRPVSRLHSAPLPQHPHQQHPHPSPGRGRETPTPQVQDSSPLTASSGLPLPPLPPLPPQPSLPSSSKPLSYHPSQPAPPLPPSGSLQSPPLPSAPSPQPPGPPSPPLEAIKALQGPIGPPLTATSLATAHLLTVIGRLSMLQQADGSWPAVAEVEELVVSNGRHLVVPVLGGPKPATPAEKMAADAREARLRESLTQLRETALRGAVRGPAWSTVLALALLRGKYGSHRMAWIPLEAKAFAWLERKWPPPAACGISPPAAIMRVSALL</sequence>
<feature type="region of interest" description="Disordered" evidence="1">
    <location>
        <begin position="964"/>
        <end position="1015"/>
    </location>
</feature>
<feature type="compositionally biased region" description="Low complexity" evidence="1">
    <location>
        <begin position="1121"/>
        <end position="1130"/>
    </location>
</feature>
<feature type="region of interest" description="Disordered" evidence="1">
    <location>
        <begin position="905"/>
        <end position="950"/>
    </location>
</feature>
<feature type="compositionally biased region" description="Gly residues" evidence="1">
    <location>
        <begin position="224"/>
        <end position="235"/>
    </location>
</feature>
<dbReference type="Proteomes" id="UP001054857">
    <property type="component" value="Unassembled WGS sequence"/>
</dbReference>
<feature type="compositionally biased region" description="Low complexity" evidence="1">
    <location>
        <begin position="1056"/>
        <end position="1066"/>
    </location>
</feature>
<evidence type="ECO:0000256" key="1">
    <source>
        <dbReference type="SAM" id="MobiDB-lite"/>
    </source>
</evidence>
<feature type="region of interest" description="Disordered" evidence="1">
    <location>
        <begin position="1"/>
        <end position="75"/>
    </location>
</feature>
<feature type="compositionally biased region" description="Low complexity" evidence="1">
    <location>
        <begin position="1176"/>
        <end position="1188"/>
    </location>
</feature>
<feature type="compositionally biased region" description="Basic and acidic residues" evidence="1">
    <location>
        <begin position="922"/>
        <end position="937"/>
    </location>
</feature>
<feature type="compositionally biased region" description="Pro residues" evidence="1">
    <location>
        <begin position="909"/>
        <end position="919"/>
    </location>
</feature>
<feature type="non-terminal residue" evidence="2">
    <location>
        <position position="1382"/>
    </location>
</feature>
<feature type="compositionally biased region" description="Low complexity" evidence="1">
    <location>
        <begin position="208"/>
        <end position="223"/>
    </location>
</feature>
<feature type="compositionally biased region" description="Low complexity" evidence="1">
    <location>
        <begin position="19"/>
        <end position="75"/>
    </location>
</feature>
<feature type="compositionally biased region" description="Low complexity" evidence="1">
    <location>
        <begin position="840"/>
        <end position="852"/>
    </location>
</feature>
<feature type="region of interest" description="Disordered" evidence="1">
    <location>
        <begin position="202"/>
        <end position="238"/>
    </location>
</feature>
<organism evidence="2 3">
    <name type="scientific">Astrephomene gubernaculifera</name>
    <dbReference type="NCBI Taxonomy" id="47775"/>
    <lineage>
        <taxon>Eukaryota</taxon>
        <taxon>Viridiplantae</taxon>
        <taxon>Chlorophyta</taxon>
        <taxon>core chlorophytes</taxon>
        <taxon>Chlorophyceae</taxon>
        <taxon>CS clade</taxon>
        <taxon>Chlamydomonadales</taxon>
        <taxon>Astrephomenaceae</taxon>
        <taxon>Astrephomene</taxon>
    </lineage>
</organism>
<evidence type="ECO:0000313" key="3">
    <source>
        <dbReference type="Proteomes" id="UP001054857"/>
    </source>
</evidence>
<feature type="compositionally biased region" description="Low complexity" evidence="1">
    <location>
        <begin position="418"/>
        <end position="429"/>
    </location>
</feature>
<feature type="compositionally biased region" description="Low complexity" evidence="1">
    <location>
        <begin position="1038"/>
        <end position="1049"/>
    </location>
</feature>
<feature type="compositionally biased region" description="Low complexity" evidence="1">
    <location>
        <begin position="964"/>
        <end position="991"/>
    </location>
</feature>
<accession>A0AAD3DZ41</accession>
<proteinExistence type="predicted"/>
<feature type="compositionally biased region" description="Gly residues" evidence="1">
    <location>
        <begin position="364"/>
        <end position="374"/>
    </location>
</feature>
<feature type="compositionally biased region" description="Low complexity" evidence="1">
    <location>
        <begin position="1153"/>
        <end position="1162"/>
    </location>
</feature>
<feature type="compositionally biased region" description="Pro residues" evidence="1">
    <location>
        <begin position="941"/>
        <end position="950"/>
    </location>
</feature>
<feature type="compositionally biased region" description="Pro residues" evidence="1">
    <location>
        <begin position="1203"/>
        <end position="1220"/>
    </location>
</feature>
<keyword evidence="3" id="KW-1185">Reference proteome</keyword>
<evidence type="ECO:0000313" key="2">
    <source>
        <dbReference type="EMBL" id="GFR50684.1"/>
    </source>
</evidence>
<comment type="caution">
    <text evidence="2">The sequence shown here is derived from an EMBL/GenBank/DDBJ whole genome shotgun (WGS) entry which is preliminary data.</text>
</comment>
<protein>
    <submittedName>
        <fullName evidence="2">Uncharacterized protein</fullName>
    </submittedName>
</protein>